<evidence type="ECO:0000313" key="2">
    <source>
        <dbReference type="Proteomes" id="UP000218765"/>
    </source>
</evidence>
<dbReference type="EMBL" id="AP018052">
    <property type="protein sequence ID" value="BAZ94061.1"/>
    <property type="molecule type" value="Genomic_DNA"/>
</dbReference>
<keyword evidence="2" id="KW-1185">Reference proteome</keyword>
<protein>
    <submittedName>
        <fullName evidence="1">Fe-S oxidoreductase</fullName>
    </submittedName>
</protein>
<organism evidence="1 2">
    <name type="scientific">Thiohalobacter thiocyanaticus</name>
    <dbReference type="NCBI Taxonomy" id="585455"/>
    <lineage>
        <taxon>Bacteria</taxon>
        <taxon>Pseudomonadati</taxon>
        <taxon>Pseudomonadota</taxon>
        <taxon>Gammaproteobacteria</taxon>
        <taxon>Thiohalobacterales</taxon>
        <taxon>Thiohalobacteraceae</taxon>
        <taxon>Thiohalobacter</taxon>
    </lineage>
</organism>
<reference evidence="1 2" key="1">
    <citation type="submission" date="2017-05" db="EMBL/GenBank/DDBJ databases">
        <title>Thiocyanate degradation by Thiohalobacter thiocyanaticus FOKN1.</title>
        <authorList>
            <person name="Oshiki M."/>
            <person name="Fukushima T."/>
            <person name="Kawano S."/>
            <person name="Nakagawa J."/>
        </authorList>
    </citation>
    <scope>NUCLEOTIDE SEQUENCE [LARGE SCALE GENOMIC DNA]</scope>
    <source>
        <strain evidence="1 2">FOKN1</strain>
    </source>
</reference>
<gene>
    <name evidence="1" type="ORF">FOKN1_1673</name>
</gene>
<sequence length="62" mass="6857">MTRNRKGRAGWHQATLKTSKHTCHSTGIGCRVKAAVVTLAVWGWFPIGLAQRINRMGGTHDE</sequence>
<dbReference type="AlphaFoldDB" id="A0A1Z4VR03"/>
<dbReference type="KEGG" id="ttc:FOKN1_1673"/>
<proteinExistence type="predicted"/>
<dbReference type="Proteomes" id="UP000218765">
    <property type="component" value="Chromosome"/>
</dbReference>
<name>A0A1Z4VR03_9GAMM</name>
<accession>A0A1Z4VR03</accession>
<evidence type="ECO:0000313" key="1">
    <source>
        <dbReference type="EMBL" id="BAZ94061.1"/>
    </source>
</evidence>